<dbReference type="InParanoid" id="A0A494G8I1"/>
<dbReference type="Proteomes" id="UP000004994">
    <property type="component" value="Unassembled WGS sequence"/>
</dbReference>
<dbReference type="EnsemblPlants" id="Solyc00g007960.1.1">
    <property type="protein sequence ID" value="Solyc00g007960.1.1"/>
    <property type="gene ID" value="Solyc00g007960.1"/>
</dbReference>
<evidence type="ECO:0000313" key="2">
    <source>
        <dbReference type="Proteomes" id="UP000004994"/>
    </source>
</evidence>
<dbReference type="Gramene" id="Solyc00g007960.1.1">
    <property type="protein sequence ID" value="Solyc00g007960.1.1"/>
    <property type="gene ID" value="Solyc00g007960.1"/>
</dbReference>
<reference evidence="1" key="2">
    <citation type="submission" date="2019-04" db="UniProtKB">
        <authorList>
            <consortium name="EnsemblPlants"/>
        </authorList>
    </citation>
    <scope>IDENTIFICATION</scope>
    <source>
        <strain evidence="1">cv. Heinz 1706</strain>
    </source>
</reference>
<dbReference type="PaxDb" id="4081-Solyc00g007960.1.1"/>
<dbReference type="AlphaFoldDB" id="A0A494G8I1"/>
<evidence type="ECO:0000313" key="1">
    <source>
        <dbReference type="EnsemblPlants" id="Solyc00g007960.1.1"/>
    </source>
</evidence>
<keyword evidence="2" id="KW-1185">Reference proteome</keyword>
<accession>A0A494G8I1</accession>
<dbReference type="PANTHER" id="PTHR33187">
    <property type="entry name" value="WU:FI09B08"/>
    <property type="match status" value="1"/>
</dbReference>
<sequence length="141" mass="16598">MLAIAMPSLLNQCTHDRMTLGVPCHHRLWKMRSNNVRCDMPFTTLDSTHSGKTLALHIIIAFGQLSWNDDLERGMQSWLLNSKHGQTMSGMNGIHRPWEAYMVKECYHRPWIEYMVKECYYLPWTSHTVGLRYPLQCYNRP</sequence>
<protein>
    <submittedName>
        <fullName evidence="1">Uncharacterized protein</fullName>
    </submittedName>
</protein>
<reference evidence="1" key="1">
    <citation type="journal article" date="2012" name="Nature">
        <title>The tomato genome sequence provides insights into fleshy fruit evolution.</title>
        <authorList>
            <consortium name="Tomato Genome Consortium"/>
        </authorList>
    </citation>
    <scope>NUCLEOTIDE SEQUENCE [LARGE SCALE GENOMIC DNA]</scope>
    <source>
        <strain evidence="1">cv. Heinz 1706</strain>
    </source>
</reference>
<organism evidence="1">
    <name type="scientific">Solanum lycopersicum</name>
    <name type="common">Tomato</name>
    <name type="synonym">Lycopersicon esculentum</name>
    <dbReference type="NCBI Taxonomy" id="4081"/>
    <lineage>
        <taxon>Eukaryota</taxon>
        <taxon>Viridiplantae</taxon>
        <taxon>Streptophyta</taxon>
        <taxon>Embryophyta</taxon>
        <taxon>Tracheophyta</taxon>
        <taxon>Spermatophyta</taxon>
        <taxon>Magnoliopsida</taxon>
        <taxon>eudicotyledons</taxon>
        <taxon>Gunneridae</taxon>
        <taxon>Pentapetalae</taxon>
        <taxon>asterids</taxon>
        <taxon>lamiids</taxon>
        <taxon>Solanales</taxon>
        <taxon>Solanaceae</taxon>
        <taxon>Solanoideae</taxon>
        <taxon>Solaneae</taxon>
        <taxon>Solanum</taxon>
        <taxon>Solanum subgen. Lycopersicon</taxon>
    </lineage>
</organism>
<name>A0A494G8I1_SOLLC</name>
<proteinExistence type="predicted"/>
<dbReference type="PANTHER" id="PTHR33187:SF11">
    <property type="entry name" value="AMINOTRANSFERASE-LIKE PLANT MOBILE DOMAIN-CONTAINING PROTEIN"/>
    <property type="match status" value="1"/>
</dbReference>